<evidence type="ECO:0000256" key="4">
    <source>
        <dbReference type="PIRNR" id="PIRNR037755"/>
    </source>
</evidence>
<dbReference type="Gene3D" id="3.40.50.150">
    <property type="entry name" value="Vaccinia Virus protein VP39"/>
    <property type="match status" value="1"/>
</dbReference>
<dbReference type="PANTHER" id="PTHR22809:SF5">
    <property type="entry name" value="TRNA N(3)-METHYLCYTIDINE METHYLTRANSFERASE METTL6"/>
    <property type="match status" value="1"/>
</dbReference>
<dbReference type="PIRSF" id="PIRSF037755">
    <property type="entry name" value="Mettl2_prd"/>
    <property type="match status" value="1"/>
</dbReference>
<dbReference type="EMBL" id="CP046235">
    <property type="protein sequence ID" value="WFD47428.1"/>
    <property type="molecule type" value="Genomic_DNA"/>
</dbReference>
<evidence type="ECO:0000256" key="3">
    <source>
        <dbReference type="ARBA" id="ARBA00022679"/>
    </source>
</evidence>
<comment type="similarity">
    <text evidence="1 4">Belongs to the methyltransferase superfamily. METL family.</text>
</comment>
<evidence type="ECO:0000313" key="7">
    <source>
        <dbReference type="EMBL" id="WFD47428.1"/>
    </source>
</evidence>
<dbReference type="Pfam" id="PF08242">
    <property type="entry name" value="Methyltransf_12"/>
    <property type="match status" value="1"/>
</dbReference>
<protein>
    <recommendedName>
        <fullName evidence="4">tRNA N(3)-methylcytidine methyltransferase</fullName>
        <ecNumber evidence="4">2.1.1.-</ecNumber>
    </recommendedName>
</protein>
<dbReference type="EC" id="2.1.1.-" evidence="4"/>
<proteinExistence type="inferred from homology"/>
<organism evidence="7 8">
    <name type="scientific">Malassezia furfur</name>
    <name type="common">Pityriasis versicolor infection agent</name>
    <name type="synonym">Pityrosporum furfur</name>
    <dbReference type="NCBI Taxonomy" id="55194"/>
    <lineage>
        <taxon>Eukaryota</taxon>
        <taxon>Fungi</taxon>
        <taxon>Dikarya</taxon>
        <taxon>Basidiomycota</taxon>
        <taxon>Ustilaginomycotina</taxon>
        <taxon>Malasseziomycetes</taxon>
        <taxon>Malasseziales</taxon>
        <taxon>Malasseziaceae</taxon>
        <taxon>Malassezia</taxon>
    </lineage>
</organism>
<dbReference type="PANTHER" id="PTHR22809">
    <property type="entry name" value="METHYLTRANSFERASE-RELATED"/>
    <property type="match status" value="1"/>
</dbReference>
<gene>
    <name evidence="7" type="ORF">GLX27_002079</name>
</gene>
<accession>A0ABY8EPL0</accession>
<dbReference type="SUPFAM" id="SSF53335">
    <property type="entry name" value="S-adenosyl-L-methionine-dependent methyltransferases"/>
    <property type="match status" value="1"/>
</dbReference>
<dbReference type="InterPro" id="IPR026113">
    <property type="entry name" value="METTL2/6/8-like"/>
</dbReference>
<dbReference type="CDD" id="cd02440">
    <property type="entry name" value="AdoMet_MTases"/>
    <property type="match status" value="1"/>
</dbReference>
<keyword evidence="3 4" id="KW-0808">Transferase</keyword>
<feature type="region of interest" description="Disordered" evidence="5">
    <location>
        <begin position="1"/>
        <end position="34"/>
    </location>
</feature>
<dbReference type="Proteomes" id="UP000818624">
    <property type="component" value="Chromosome 2"/>
</dbReference>
<dbReference type="InterPro" id="IPR029063">
    <property type="entry name" value="SAM-dependent_MTases_sf"/>
</dbReference>
<comment type="function">
    <text evidence="4">S-adenosyl-L-methionine-dependent methyltransferase.</text>
</comment>
<name>A0ABY8EPL0_MALFU</name>
<evidence type="ECO:0000256" key="2">
    <source>
        <dbReference type="ARBA" id="ARBA00022603"/>
    </source>
</evidence>
<feature type="compositionally biased region" description="Low complexity" evidence="5">
    <location>
        <begin position="1"/>
        <end position="10"/>
    </location>
</feature>
<dbReference type="InterPro" id="IPR013217">
    <property type="entry name" value="Methyltransf_12"/>
</dbReference>
<sequence>MEAADAPPAHDAARAPRPIPGNVPASVPQTTRADDVLAQNRRVSTPFMIDKTQREAGKAWDKFYKAHQDKFFKNRHWTDREFQELRAAGDTGADGDEEQIDTALPTDTPVLLEVGCGVGNTVYPLLEKNAALRVHCCDFSPRAVQMVKAHPAYTEARVNAFVYDLVGQRTSDALAEYLARREWPPITTLSLIFVMSAIPPHEHVPVLRALLRVVPLGATVVFRDYARGDLAQLRFHTRKDAQWAEPSLLSDDHDWYRRGDHTMAYFFTVAEVEALVAEAGGLEGRVEEVVKVNTNRRTGAVMDRRFIQAKLRRIA</sequence>
<evidence type="ECO:0000259" key="6">
    <source>
        <dbReference type="Pfam" id="PF08242"/>
    </source>
</evidence>
<keyword evidence="2 4" id="KW-0489">Methyltransferase</keyword>
<reference evidence="7 8" key="1">
    <citation type="journal article" date="2020" name="Elife">
        <title>Loss of centromere function drives karyotype evolution in closely related Malassezia species.</title>
        <authorList>
            <person name="Sankaranarayanan S.R."/>
            <person name="Ianiri G."/>
            <person name="Coelho M.A."/>
            <person name="Reza M.H."/>
            <person name="Thimmappa B.C."/>
            <person name="Ganguly P."/>
            <person name="Vadnala R.N."/>
            <person name="Sun S."/>
            <person name="Siddharthan R."/>
            <person name="Tellgren-Roth C."/>
            <person name="Dawson T.L."/>
            <person name="Heitman J."/>
            <person name="Sanyal K."/>
        </authorList>
    </citation>
    <scope>NUCLEOTIDE SEQUENCE [LARGE SCALE GENOMIC DNA]</scope>
    <source>
        <strain evidence="7">CBS14141</strain>
    </source>
</reference>
<evidence type="ECO:0000256" key="5">
    <source>
        <dbReference type="SAM" id="MobiDB-lite"/>
    </source>
</evidence>
<keyword evidence="8" id="KW-1185">Reference proteome</keyword>
<evidence type="ECO:0000313" key="8">
    <source>
        <dbReference type="Proteomes" id="UP000818624"/>
    </source>
</evidence>
<evidence type="ECO:0000256" key="1">
    <source>
        <dbReference type="ARBA" id="ARBA00009725"/>
    </source>
</evidence>
<feature type="domain" description="Methyltransferase type 12" evidence="6">
    <location>
        <begin position="112"/>
        <end position="166"/>
    </location>
</feature>